<feature type="compositionally biased region" description="Acidic residues" evidence="1">
    <location>
        <begin position="777"/>
        <end position="792"/>
    </location>
</feature>
<dbReference type="PANTHER" id="PTHR12460">
    <property type="entry name" value="CYCLIN-DEPENDENT KINASE INHIBITOR-RELATED PROTEIN"/>
    <property type="match status" value="1"/>
</dbReference>
<feature type="compositionally biased region" description="Pro residues" evidence="1">
    <location>
        <begin position="163"/>
        <end position="182"/>
    </location>
</feature>
<feature type="compositionally biased region" description="Low complexity" evidence="1">
    <location>
        <begin position="747"/>
        <end position="766"/>
    </location>
</feature>
<feature type="region of interest" description="Disordered" evidence="1">
    <location>
        <begin position="848"/>
        <end position="939"/>
    </location>
</feature>
<evidence type="ECO:0000313" key="3">
    <source>
        <dbReference type="Proteomes" id="UP000613740"/>
    </source>
</evidence>
<sequence>MRDLCDSAITKVQLQVTPTTEPSLAESAVSTRFPGCSHLELHIYKSAVDSRLAGFLITKVASVAGKCLRSIVIEIKFHAGYERPVPGEYHVDVAHVLEVVGRHVPNLQELELRCTDVRAAESNVRRLKRQRFLFVGGMTIPLPPDMPQPLPLALPPGLLPQLPPGMPPLGPMAAPQPPPGLPLLPAGMPLPIGPMHPPLLEALAGQQQHQPQLQQPLWMQLLGGQQQQQQQEQVQQLADLLNPGPLPDAANNDDDNDDDDDDGAHQPHLQPPPPRPWKQQPPDRRHLERQAALFRAVATACPRLQRLVIKLRYTGDLRGLEALAAGCPQLRELSILRDCHYDDDYMDGPEVADPLLPSSVEALVRVAKGSSSSGAGRGGGGGGGGGLQRLALTREDLTEADLRLLPPLLLGLRRDGGGGVLRLRLQEPYTQDERDIGRGSRPALELELGELPGVPGATATAAAVAAPAAAAGPEAAGRATASAGSASSGSSGSSGGWGIRRVAIGCTSRDRWLTVFLSQVAGAVLEAADGLRQRTIPELAIPNLLLLDCEEEDFERPHAATAQLLARCGRVAIGTVPMDLETRDEDEDQSGAEPALVAAAVRLLGMPQTFGLLHGHWQCRTPQAQAPETETDRRVLVHQQPRPLRGPRPAGLPPLTLDTATPEQVLREVVERLWADAVAAEEEEQQGRLAAAAAAAAVAAAVDGPVAAPQVPVGDSAALGDGGPSSAATNSHSPRKLPAHSQAAEPAATTTTTTAAATATAAAAAAHNDSGVRLHEDDDGDSCSGDFSEDEQEWAAGAPAQPTAVRNLLMLRGAFPPAPPPAYYGYYDRPAWDAWLHKALSRYLPDHAPAKQQPQQQQQQQVQQHVEHESERQQQEQMLSQADGEPSSKRMKGADGQAAAPPAAPPAQAAAGEATWGSDSNVGGGATGGGASAGGGNMSRTESPLEIACDCLDRIAPHACIPSAGVIMVSCCDDEAAAELLALLRTAGPQVPAPGGAAGGAGGGGGAAAGSGSDGATGNGADDGAADAAEAAGAVAAAAAAAAGLQAVAVAPHALRTASFSDVPGADWTLGDTVVQVLVELWEQANGMAGAAAAPGSDGLDSLGSTTAAATGTAPAWAAAEGRAALSDEEVGRLRKLLELDAGVKQLWALATGATLDSGERGGEVPPLGGGAGWVFGGGGGGGGGWGAGAGGGVWSDGSDGSDGSEDEEEDGEEGCGGEEDEEQEEGDEEDDE</sequence>
<feature type="compositionally biased region" description="Gly residues" evidence="1">
    <location>
        <begin position="375"/>
        <end position="387"/>
    </location>
</feature>
<dbReference type="PANTHER" id="PTHR12460:SF38">
    <property type="entry name" value="KINETOPLAST-ASSOCIATED PROTEIN-LIKE PROTEIN"/>
    <property type="match status" value="1"/>
</dbReference>
<feature type="compositionally biased region" description="Low complexity" evidence="1">
    <location>
        <begin position="852"/>
        <end position="864"/>
    </location>
</feature>
<dbReference type="AlphaFoldDB" id="A0A835W9Z3"/>
<feature type="compositionally biased region" description="Acidic residues" evidence="1">
    <location>
        <begin position="1203"/>
        <end position="1233"/>
    </location>
</feature>
<comment type="caution">
    <text evidence="2">The sequence shown here is derived from an EMBL/GenBank/DDBJ whole genome shotgun (WGS) entry which is preliminary data.</text>
</comment>
<proteinExistence type="predicted"/>
<dbReference type="EMBL" id="JAEHOD010000031">
    <property type="protein sequence ID" value="KAG2443231.1"/>
    <property type="molecule type" value="Genomic_DNA"/>
</dbReference>
<feature type="compositionally biased region" description="Basic and acidic residues" evidence="1">
    <location>
        <begin position="865"/>
        <end position="874"/>
    </location>
</feature>
<feature type="region of interest" description="Disordered" evidence="1">
    <location>
        <begin position="1156"/>
        <end position="1233"/>
    </location>
</feature>
<dbReference type="Proteomes" id="UP000613740">
    <property type="component" value="Unassembled WGS sequence"/>
</dbReference>
<keyword evidence="3" id="KW-1185">Reference proteome</keyword>
<feature type="compositionally biased region" description="Low complexity" evidence="1">
    <location>
        <begin position="897"/>
        <end position="911"/>
    </location>
</feature>
<feature type="region of interest" description="Disordered" evidence="1">
    <location>
        <begin position="995"/>
        <end position="1021"/>
    </location>
</feature>
<dbReference type="OrthoDB" id="10674237at2759"/>
<feature type="compositionally biased region" description="Acidic residues" evidence="1">
    <location>
        <begin position="251"/>
        <end position="262"/>
    </location>
</feature>
<feature type="region of interest" description="Disordered" evidence="1">
    <location>
        <begin position="713"/>
        <end position="792"/>
    </location>
</feature>
<evidence type="ECO:0000313" key="2">
    <source>
        <dbReference type="EMBL" id="KAG2443231.1"/>
    </source>
</evidence>
<evidence type="ECO:0000256" key="1">
    <source>
        <dbReference type="SAM" id="MobiDB-lite"/>
    </source>
</evidence>
<feature type="region of interest" description="Disordered" evidence="1">
    <location>
        <begin position="367"/>
        <end position="387"/>
    </location>
</feature>
<feature type="compositionally biased region" description="Gly residues" evidence="1">
    <location>
        <begin position="996"/>
        <end position="1018"/>
    </location>
</feature>
<feature type="compositionally biased region" description="Gly residues" evidence="1">
    <location>
        <begin position="1168"/>
        <end position="1195"/>
    </location>
</feature>
<reference evidence="2" key="1">
    <citation type="journal article" date="2020" name="bioRxiv">
        <title>Comparative genomics of Chlamydomonas.</title>
        <authorList>
            <person name="Craig R.J."/>
            <person name="Hasan A.R."/>
            <person name="Ness R.W."/>
            <person name="Keightley P.D."/>
        </authorList>
    </citation>
    <scope>NUCLEOTIDE SEQUENCE</scope>
    <source>
        <strain evidence="2">CCAP 11/173</strain>
    </source>
</reference>
<feature type="region of interest" description="Disordered" evidence="1">
    <location>
        <begin position="163"/>
        <end position="189"/>
    </location>
</feature>
<feature type="compositionally biased region" description="Gly residues" evidence="1">
    <location>
        <begin position="922"/>
        <end position="937"/>
    </location>
</feature>
<feature type="region of interest" description="Disordered" evidence="1">
    <location>
        <begin position="241"/>
        <end position="286"/>
    </location>
</feature>
<accession>A0A835W9Z3</accession>
<feature type="compositionally biased region" description="Low complexity" evidence="1">
    <location>
        <begin position="241"/>
        <end position="250"/>
    </location>
</feature>
<protein>
    <submittedName>
        <fullName evidence="2">Uncharacterized protein</fullName>
    </submittedName>
</protein>
<organism evidence="2 3">
    <name type="scientific">Chlamydomonas schloesseri</name>
    <dbReference type="NCBI Taxonomy" id="2026947"/>
    <lineage>
        <taxon>Eukaryota</taxon>
        <taxon>Viridiplantae</taxon>
        <taxon>Chlorophyta</taxon>
        <taxon>core chlorophytes</taxon>
        <taxon>Chlorophyceae</taxon>
        <taxon>CS clade</taxon>
        <taxon>Chlamydomonadales</taxon>
        <taxon>Chlamydomonadaceae</taxon>
        <taxon>Chlamydomonas</taxon>
    </lineage>
</organism>
<name>A0A835W9Z3_9CHLO</name>
<gene>
    <name evidence="2" type="ORF">HYH02_009304</name>
</gene>